<proteinExistence type="predicted"/>
<keyword evidence="2" id="KW-1185">Reference proteome</keyword>
<organism evidence="1 2">
    <name type="scientific">Streptomyces marokkonensis</name>
    <dbReference type="NCBI Taxonomy" id="324855"/>
    <lineage>
        <taxon>Bacteria</taxon>
        <taxon>Bacillati</taxon>
        <taxon>Actinomycetota</taxon>
        <taxon>Actinomycetes</taxon>
        <taxon>Kitasatosporales</taxon>
        <taxon>Streptomycetaceae</taxon>
        <taxon>Streptomyces</taxon>
    </lineage>
</organism>
<protein>
    <submittedName>
        <fullName evidence="1">Uncharacterized protein</fullName>
    </submittedName>
</protein>
<dbReference type="EMBL" id="BAABCQ010000047">
    <property type="protein sequence ID" value="GAA3977458.1"/>
    <property type="molecule type" value="Genomic_DNA"/>
</dbReference>
<name>A0ABP7Q7C5_9ACTN</name>
<gene>
    <name evidence="1" type="ORF">GCM10022384_29130</name>
</gene>
<dbReference type="InterPro" id="IPR046300">
    <property type="entry name" value="DUF6415"/>
</dbReference>
<sequence>MNATRQPTATVPVDLEKMRETVRALLNADGGPVLPEPPDTQVAVLTELLRGHLELMLREVETTVERLPDTITRYCALACVGEARGKLRAAPAARPGGAVAYARRLARVLAALCDHHELMDGEPG</sequence>
<evidence type="ECO:0000313" key="1">
    <source>
        <dbReference type="EMBL" id="GAA3977458.1"/>
    </source>
</evidence>
<evidence type="ECO:0000313" key="2">
    <source>
        <dbReference type="Proteomes" id="UP001500034"/>
    </source>
</evidence>
<dbReference type="Pfam" id="PF19979">
    <property type="entry name" value="DUF6415"/>
    <property type="match status" value="1"/>
</dbReference>
<comment type="caution">
    <text evidence="1">The sequence shown here is derived from an EMBL/GenBank/DDBJ whole genome shotgun (WGS) entry which is preliminary data.</text>
</comment>
<accession>A0ABP7Q7C5</accession>
<dbReference type="RefSeq" id="WP_345592547.1">
    <property type="nucleotide sequence ID" value="NZ_BAABCQ010000047.1"/>
</dbReference>
<dbReference type="Proteomes" id="UP001500034">
    <property type="component" value="Unassembled WGS sequence"/>
</dbReference>
<reference evidence="2" key="1">
    <citation type="journal article" date="2019" name="Int. J. Syst. Evol. Microbiol.">
        <title>The Global Catalogue of Microorganisms (GCM) 10K type strain sequencing project: providing services to taxonomists for standard genome sequencing and annotation.</title>
        <authorList>
            <consortium name="The Broad Institute Genomics Platform"/>
            <consortium name="The Broad Institute Genome Sequencing Center for Infectious Disease"/>
            <person name="Wu L."/>
            <person name="Ma J."/>
        </authorList>
    </citation>
    <scope>NUCLEOTIDE SEQUENCE [LARGE SCALE GENOMIC DNA]</scope>
    <source>
        <strain evidence="2">JCM 17027</strain>
    </source>
</reference>